<accession>A0A9P8NT88</accession>
<evidence type="ECO:0000313" key="1">
    <source>
        <dbReference type="EMBL" id="KAH3659933.1"/>
    </source>
</evidence>
<gene>
    <name evidence="1" type="ORF">OGATHE_005978</name>
</gene>
<name>A0A9P8NT88_9ASCO</name>
<dbReference type="AlphaFoldDB" id="A0A9P8NT88"/>
<sequence>MLPDSARLHTFARASTLVSFIDIYVATRPAAMAADIEVPDFWVTLSAIGDSVATLMPSPNTSTQSPQFVKKPKLSPCVSIDPTRRVEDLVALGDHRQQHDARRLVVVNQLQCFQYCRQLGRAALVENTVVHQNTLFANTERFGANDARNRRAVAVGVAVQVVLDQTGPQPRSGVEVWMVGLDARVDDVRAHVGPCAGLVSVVHQLPAVDSSQLRYAHQVFGRKLFHIGDLHGAVQTDPLDGLVEVRGLDEVEIESAVAQLYFPQIKAFVRFRKQRTVSFDKLALILIVLKLQHQVDQLCTVTQPCKESKYQQSHEFIRDR</sequence>
<protein>
    <submittedName>
        <fullName evidence="1">Uncharacterized protein</fullName>
    </submittedName>
</protein>
<reference evidence="1" key="2">
    <citation type="submission" date="2021-01" db="EMBL/GenBank/DDBJ databases">
        <authorList>
            <person name="Schikora-Tamarit M.A."/>
        </authorList>
    </citation>
    <scope>NUCLEOTIDE SEQUENCE</scope>
    <source>
        <strain evidence="1">NCAIM Y.01608</strain>
    </source>
</reference>
<keyword evidence="2" id="KW-1185">Reference proteome</keyword>
<reference evidence="1" key="1">
    <citation type="journal article" date="2021" name="Open Biol.">
        <title>Shared evolutionary footprints suggest mitochondrial oxidative damage underlies multiple complex I losses in fungi.</title>
        <authorList>
            <person name="Schikora-Tamarit M.A."/>
            <person name="Marcet-Houben M."/>
            <person name="Nosek J."/>
            <person name="Gabaldon T."/>
        </authorList>
    </citation>
    <scope>NUCLEOTIDE SEQUENCE</scope>
    <source>
        <strain evidence="1">NCAIM Y.01608</strain>
    </source>
</reference>
<evidence type="ECO:0000313" key="2">
    <source>
        <dbReference type="Proteomes" id="UP000788993"/>
    </source>
</evidence>
<dbReference type="EMBL" id="JAEUBD010001504">
    <property type="protein sequence ID" value="KAH3659933.1"/>
    <property type="molecule type" value="Genomic_DNA"/>
</dbReference>
<dbReference type="Proteomes" id="UP000788993">
    <property type="component" value="Unassembled WGS sequence"/>
</dbReference>
<organism evidence="1 2">
    <name type="scientific">Ogataea polymorpha</name>
    <dbReference type="NCBI Taxonomy" id="460523"/>
    <lineage>
        <taxon>Eukaryota</taxon>
        <taxon>Fungi</taxon>
        <taxon>Dikarya</taxon>
        <taxon>Ascomycota</taxon>
        <taxon>Saccharomycotina</taxon>
        <taxon>Pichiomycetes</taxon>
        <taxon>Pichiales</taxon>
        <taxon>Pichiaceae</taxon>
        <taxon>Ogataea</taxon>
    </lineage>
</organism>
<comment type="caution">
    <text evidence="1">The sequence shown here is derived from an EMBL/GenBank/DDBJ whole genome shotgun (WGS) entry which is preliminary data.</text>
</comment>
<proteinExistence type="predicted"/>